<evidence type="ECO:0000256" key="8">
    <source>
        <dbReference type="ARBA" id="ARBA00022824"/>
    </source>
</evidence>
<comment type="subcellular location">
    <subcellularLocation>
        <location evidence="3">Endoplasmic reticulum lumen</location>
    </subcellularLocation>
</comment>
<evidence type="ECO:0000256" key="14">
    <source>
        <dbReference type="SAM" id="MobiDB-lite"/>
    </source>
</evidence>
<protein>
    <recommendedName>
        <fullName evidence="5 13">Protein disulfide-isomerase</fullName>
        <ecNumber evidence="5 13">5.3.4.1</ecNumber>
    </recommendedName>
</protein>
<dbReference type="Proteomes" id="UP000322225">
    <property type="component" value="Chromosome 4"/>
</dbReference>
<dbReference type="EC" id="5.3.4.1" evidence="5 13"/>
<dbReference type="AlphaFoldDB" id="A0A5M6BT20"/>
<evidence type="ECO:0000313" key="15">
    <source>
        <dbReference type="EMBL" id="WWD17618.1"/>
    </source>
</evidence>
<feature type="compositionally biased region" description="Acidic residues" evidence="14">
    <location>
        <begin position="477"/>
        <end position="495"/>
    </location>
</feature>
<keyword evidence="16" id="KW-1185">Reference proteome</keyword>
<evidence type="ECO:0000256" key="3">
    <source>
        <dbReference type="ARBA" id="ARBA00004319"/>
    </source>
</evidence>
<dbReference type="InterPro" id="IPR005788">
    <property type="entry name" value="PDI_thioredoxin-like_dom"/>
</dbReference>
<evidence type="ECO:0000256" key="13">
    <source>
        <dbReference type="RuleBase" id="RU361130"/>
    </source>
</evidence>
<feature type="region of interest" description="Disordered" evidence="14">
    <location>
        <begin position="466"/>
        <end position="495"/>
    </location>
</feature>
<dbReference type="GeneID" id="43591823"/>
<organism evidence="15 16">
    <name type="scientific">Kwoniella shandongensis</name>
    <dbReference type="NCBI Taxonomy" id="1734106"/>
    <lineage>
        <taxon>Eukaryota</taxon>
        <taxon>Fungi</taxon>
        <taxon>Dikarya</taxon>
        <taxon>Basidiomycota</taxon>
        <taxon>Agaricomycotina</taxon>
        <taxon>Tremellomycetes</taxon>
        <taxon>Tremellales</taxon>
        <taxon>Cryptococcaceae</taxon>
        <taxon>Kwoniella</taxon>
    </lineage>
</organism>
<evidence type="ECO:0000256" key="2">
    <source>
        <dbReference type="ARBA" id="ARBA00002692"/>
    </source>
</evidence>
<dbReference type="Pfam" id="PF13848">
    <property type="entry name" value="Thioredoxin_6"/>
    <property type="match status" value="1"/>
</dbReference>
<comment type="catalytic activity">
    <reaction evidence="1 13">
        <text>Catalyzes the rearrangement of -S-S- bonds in proteins.</text>
        <dbReference type="EC" id="5.3.4.1"/>
    </reaction>
</comment>
<dbReference type="InterPro" id="IPR036249">
    <property type="entry name" value="Thioredoxin-like_sf"/>
</dbReference>
<dbReference type="InterPro" id="IPR013766">
    <property type="entry name" value="Thioredoxin_domain"/>
</dbReference>
<comment type="function">
    <text evidence="2">Participates in the folding of proteins containing disulfide bonds, may be involved in glycosylation, prolyl hydroxylation and triglyceride transfer.</text>
</comment>
<dbReference type="OrthoDB" id="427280at2759"/>
<gene>
    <name evidence="15" type="ORF">CI109_102059</name>
</gene>
<reference evidence="15" key="2">
    <citation type="submission" date="2024-01" db="EMBL/GenBank/DDBJ databases">
        <title>Comparative genomics of Cryptococcus and Kwoniella reveals pathogenesis evolution and contrasting modes of karyotype evolution via chromosome fusion or intercentromeric recombination.</title>
        <authorList>
            <person name="Coelho M.A."/>
            <person name="David-Palma M."/>
            <person name="Shea T."/>
            <person name="Bowers K."/>
            <person name="McGinley-Smith S."/>
            <person name="Mohammad A.W."/>
            <person name="Gnirke A."/>
            <person name="Yurkov A.M."/>
            <person name="Nowrousian M."/>
            <person name="Sun S."/>
            <person name="Cuomo C.A."/>
            <person name="Heitman J."/>
        </authorList>
    </citation>
    <scope>NUCLEOTIDE SEQUENCE</scope>
    <source>
        <strain evidence="15">CBS 12478</strain>
    </source>
</reference>
<reference evidence="15" key="1">
    <citation type="submission" date="2017-08" db="EMBL/GenBank/DDBJ databases">
        <authorList>
            <person name="Cuomo C."/>
            <person name="Billmyre B."/>
            <person name="Heitman J."/>
        </authorList>
    </citation>
    <scope>NUCLEOTIDE SEQUENCE</scope>
    <source>
        <strain evidence="15">CBS 12478</strain>
    </source>
</reference>
<dbReference type="NCBIfam" id="TIGR01130">
    <property type="entry name" value="ER_PDI_fam"/>
    <property type="match status" value="1"/>
</dbReference>
<comment type="similarity">
    <text evidence="4 12">Belongs to the protein disulfide isomerase family.</text>
</comment>
<dbReference type="EMBL" id="CP144054">
    <property type="protein sequence ID" value="WWD17618.1"/>
    <property type="molecule type" value="Genomic_DNA"/>
</dbReference>
<dbReference type="PROSITE" id="PS51352">
    <property type="entry name" value="THIOREDOXIN_2"/>
    <property type="match status" value="2"/>
</dbReference>
<dbReference type="CDD" id="cd02995">
    <property type="entry name" value="PDI_a_PDI_a'_C"/>
    <property type="match status" value="1"/>
</dbReference>
<keyword evidence="10 13" id="KW-0413">Isomerase</keyword>
<feature type="signal peptide" evidence="13">
    <location>
        <begin position="1"/>
        <end position="20"/>
    </location>
</feature>
<dbReference type="Gene3D" id="3.40.30.10">
    <property type="entry name" value="Glutaredoxin"/>
    <property type="match status" value="4"/>
</dbReference>
<dbReference type="RefSeq" id="XP_031858090.1">
    <property type="nucleotide sequence ID" value="XM_032007652.1"/>
</dbReference>
<feature type="chain" id="PRO_5042620967" description="Protein disulfide-isomerase" evidence="13">
    <location>
        <begin position="21"/>
        <end position="495"/>
    </location>
</feature>
<dbReference type="CDD" id="cd02982">
    <property type="entry name" value="PDI_b'_family"/>
    <property type="match status" value="1"/>
</dbReference>
<name>A0A5M6BT20_9TREE</name>
<keyword evidence="11" id="KW-0676">Redox-active center</keyword>
<dbReference type="GO" id="GO:0034976">
    <property type="term" value="P:response to endoplasmic reticulum stress"/>
    <property type="evidence" value="ECO:0007669"/>
    <property type="project" value="TreeGrafter"/>
</dbReference>
<dbReference type="PANTHER" id="PTHR18929:SF132">
    <property type="entry name" value="PROTEIN DISULFIDE-ISOMERASE A3"/>
    <property type="match status" value="1"/>
</dbReference>
<evidence type="ECO:0000256" key="5">
    <source>
        <dbReference type="ARBA" id="ARBA00012723"/>
    </source>
</evidence>
<dbReference type="SUPFAM" id="SSF52833">
    <property type="entry name" value="Thioredoxin-like"/>
    <property type="match status" value="4"/>
</dbReference>
<dbReference type="NCBIfam" id="TIGR01126">
    <property type="entry name" value="pdi_dom"/>
    <property type="match status" value="1"/>
</dbReference>
<dbReference type="GO" id="GO:0003756">
    <property type="term" value="F:protein disulfide isomerase activity"/>
    <property type="evidence" value="ECO:0007669"/>
    <property type="project" value="UniProtKB-EC"/>
</dbReference>
<keyword evidence="9" id="KW-1015">Disulfide bond</keyword>
<evidence type="ECO:0000256" key="1">
    <source>
        <dbReference type="ARBA" id="ARBA00001182"/>
    </source>
</evidence>
<dbReference type="InterPro" id="IPR005792">
    <property type="entry name" value="Prot_disulphide_isomerase"/>
</dbReference>
<evidence type="ECO:0000256" key="9">
    <source>
        <dbReference type="ARBA" id="ARBA00023157"/>
    </source>
</evidence>
<dbReference type="KEGG" id="ksn:43591823"/>
<evidence type="ECO:0000256" key="11">
    <source>
        <dbReference type="ARBA" id="ARBA00023284"/>
    </source>
</evidence>
<dbReference type="Pfam" id="PF00085">
    <property type="entry name" value="Thioredoxin"/>
    <property type="match status" value="2"/>
</dbReference>
<evidence type="ECO:0000256" key="10">
    <source>
        <dbReference type="ARBA" id="ARBA00023235"/>
    </source>
</evidence>
<keyword evidence="6 13" id="KW-0732">Signal</keyword>
<evidence type="ECO:0000256" key="7">
    <source>
        <dbReference type="ARBA" id="ARBA00022737"/>
    </source>
</evidence>
<dbReference type="PANTHER" id="PTHR18929">
    <property type="entry name" value="PROTEIN DISULFIDE ISOMERASE"/>
    <property type="match status" value="1"/>
</dbReference>
<proteinExistence type="inferred from homology"/>
<dbReference type="FunFam" id="3.40.30.10:FF:000275">
    <property type="entry name" value="Protein disulfide-isomerase, putative"/>
    <property type="match status" value="1"/>
</dbReference>
<dbReference type="InterPro" id="IPR017937">
    <property type="entry name" value="Thioredoxin_CS"/>
</dbReference>
<dbReference type="PRINTS" id="PR00421">
    <property type="entry name" value="THIOREDOXIN"/>
</dbReference>
<dbReference type="GO" id="GO:0006457">
    <property type="term" value="P:protein folding"/>
    <property type="evidence" value="ECO:0007669"/>
    <property type="project" value="TreeGrafter"/>
</dbReference>
<dbReference type="PROSITE" id="PS00194">
    <property type="entry name" value="THIOREDOXIN_1"/>
    <property type="match status" value="2"/>
</dbReference>
<dbReference type="GO" id="GO:0005788">
    <property type="term" value="C:endoplasmic reticulum lumen"/>
    <property type="evidence" value="ECO:0007669"/>
    <property type="project" value="UniProtKB-SubCell"/>
</dbReference>
<keyword evidence="8" id="KW-0256">Endoplasmic reticulum</keyword>
<keyword evidence="7" id="KW-0677">Repeat</keyword>
<accession>A0A5M6BT20</accession>
<evidence type="ECO:0000313" key="16">
    <source>
        <dbReference type="Proteomes" id="UP000322225"/>
    </source>
</evidence>
<dbReference type="CDD" id="cd02981">
    <property type="entry name" value="PDI_b_family"/>
    <property type="match status" value="1"/>
</dbReference>
<evidence type="ECO:0000256" key="6">
    <source>
        <dbReference type="ARBA" id="ARBA00022729"/>
    </source>
</evidence>
<dbReference type="FunFam" id="3.40.30.10:FF:000139">
    <property type="entry name" value="Protein disulfide-isomerase"/>
    <property type="match status" value="1"/>
</dbReference>
<evidence type="ECO:0000256" key="12">
    <source>
        <dbReference type="RuleBase" id="RU004208"/>
    </source>
</evidence>
<sequence length="495" mass="54452">MRLSSSISLALVALTTSVLASDVLDLTQSSFKKEVFNEDLALVEFFAPWCGHCKNLAPHYEEAATELKSKNIKLAKVDCTEEQALCGEYGVNGYPTLKVFRNGVPVDYTGPRKADGIISYMVKQSLPAVTDVTPETHAEFIKADKVVVVAYGDASHPIPSAFASFANTARDSYLFGQYSASSLPPIPESPSLPAIVLYKSFDEGYAIFPASEVANLDNELFEEFVKMNSVPLLDEISPENFGSYAEQGLPIAYLFVDPNDVATREKLVEEIKPIAKGLKGEVNFVYIDAIKFIDHGKSLNLPGDSWPAFVVQDLAAQTKFPLTEKATGANIKAFMEKFVKGEIQPSIKSAPIPTQDGPVYKLVADDWENLFNDESKDVFAEFFAPWCGHCQRLAPIWDVLGEKYGKNSNVIIAQMDATENDIPPAAPFRVQGFPTLKFRPAGSSEFIDYTGDRSLESLIEFVETNKKSESGASASGEVEDEEWEDEEDAPEHDEL</sequence>
<dbReference type="CDD" id="cd02961">
    <property type="entry name" value="PDI_a_family"/>
    <property type="match status" value="1"/>
</dbReference>
<evidence type="ECO:0000256" key="4">
    <source>
        <dbReference type="ARBA" id="ARBA00006347"/>
    </source>
</evidence>
<dbReference type="FunFam" id="3.40.30.10:FF:000017">
    <property type="entry name" value="Protein disulfide-isomerase A4"/>
    <property type="match status" value="1"/>
</dbReference>